<dbReference type="Proteomes" id="UP000087171">
    <property type="component" value="Unplaced"/>
</dbReference>
<feature type="compositionally biased region" description="Pro residues" evidence="1">
    <location>
        <begin position="292"/>
        <end position="305"/>
    </location>
</feature>
<reference evidence="3" key="1">
    <citation type="submission" date="2025-08" db="UniProtKB">
        <authorList>
            <consortium name="RefSeq"/>
        </authorList>
    </citation>
    <scope>IDENTIFICATION</scope>
    <source>
        <tissue evidence="3">Etiolated seedlings</tissue>
    </source>
</reference>
<feature type="compositionally biased region" description="Polar residues" evidence="1">
    <location>
        <begin position="9"/>
        <end position="20"/>
    </location>
</feature>
<feature type="compositionally biased region" description="Low complexity" evidence="1">
    <location>
        <begin position="125"/>
        <end position="148"/>
    </location>
</feature>
<proteinExistence type="predicted"/>
<gene>
    <name evidence="3" type="primary">LOC101511966</name>
</gene>
<feature type="compositionally biased region" description="Low complexity" evidence="1">
    <location>
        <begin position="56"/>
        <end position="76"/>
    </location>
</feature>
<protein>
    <submittedName>
        <fullName evidence="3">Extensin-like</fullName>
    </submittedName>
</protein>
<feature type="compositionally biased region" description="Polar residues" evidence="1">
    <location>
        <begin position="149"/>
        <end position="181"/>
    </location>
</feature>
<evidence type="ECO:0000313" key="3">
    <source>
        <dbReference type="RefSeq" id="XP_004515464.1"/>
    </source>
</evidence>
<dbReference type="PaxDb" id="3827-XP_004515464.1"/>
<feature type="compositionally biased region" description="Polar residues" evidence="1">
    <location>
        <begin position="84"/>
        <end position="105"/>
    </location>
</feature>
<dbReference type="AlphaFoldDB" id="A0A1S2Z5J7"/>
<evidence type="ECO:0000256" key="1">
    <source>
        <dbReference type="SAM" id="MobiDB-lite"/>
    </source>
</evidence>
<dbReference type="OrthoDB" id="1459551at2759"/>
<feature type="compositionally biased region" description="Pro residues" evidence="1">
    <location>
        <begin position="31"/>
        <end position="42"/>
    </location>
</feature>
<feature type="compositionally biased region" description="Polar residues" evidence="1">
    <location>
        <begin position="270"/>
        <end position="287"/>
    </location>
</feature>
<feature type="compositionally biased region" description="Low complexity" evidence="1">
    <location>
        <begin position="318"/>
        <end position="328"/>
    </location>
</feature>
<keyword evidence="2" id="KW-1185">Reference proteome</keyword>
<accession>A0A1S2Z5J7</accession>
<evidence type="ECO:0000313" key="2">
    <source>
        <dbReference type="Proteomes" id="UP000087171"/>
    </source>
</evidence>
<dbReference type="RefSeq" id="XP_004515464.1">
    <property type="nucleotide sequence ID" value="XM_004515407.1"/>
</dbReference>
<sequence length="417" mass="45932">MARTKQSARKNASPFTPYSLSPSSDSVERSPSPPPRPTPPHTPSDSPSSNNNQEILNPNPLYTLLPPLYTRPTPNLAQVPPHLRSQTTPPQRSMRVQSGIGTSKPLNPKPYYFIISDSETDDSSDSCPPSSEKAPTKTKPSATTPTHTQPSTSARTPTNIEPTTPSKSTFSSEPSQSTPSNQKRRLINEIVSPFTKQNEPPPQSKPQTKPMKTKSAMTIAQYLDRKIIPNPQRRKTHAPKQNLKHYQPTSPEHSPQCSPPQPQEQERSPVQTPLSPPTQERSPNQELSPAHTVPPPESPPHPQPSPSTHAKRSPTPKPSSTSTSSESEPSPPSKKSKQNTLALISPNKSKLFENKWAQRLVGIGRVFVFDSLIIEGNAVQHHTDALGWTSFLQTSECYYPDVVRAFYCNAKTFADKL</sequence>
<organism evidence="2 3">
    <name type="scientific">Cicer arietinum</name>
    <name type="common">Chickpea</name>
    <name type="synonym">Garbanzo</name>
    <dbReference type="NCBI Taxonomy" id="3827"/>
    <lineage>
        <taxon>Eukaryota</taxon>
        <taxon>Viridiplantae</taxon>
        <taxon>Streptophyta</taxon>
        <taxon>Embryophyta</taxon>
        <taxon>Tracheophyta</taxon>
        <taxon>Spermatophyta</taxon>
        <taxon>Magnoliopsida</taxon>
        <taxon>eudicotyledons</taxon>
        <taxon>Gunneridae</taxon>
        <taxon>Pentapetalae</taxon>
        <taxon>rosids</taxon>
        <taxon>fabids</taxon>
        <taxon>Fabales</taxon>
        <taxon>Fabaceae</taxon>
        <taxon>Papilionoideae</taxon>
        <taxon>50 kb inversion clade</taxon>
        <taxon>NPAAA clade</taxon>
        <taxon>Hologalegina</taxon>
        <taxon>IRL clade</taxon>
        <taxon>Cicereae</taxon>
        <taxon>Cicer</taxon>
    </lineage>
</organism>
<feature type="region of interest" description="Disordered" evidence="1">
    <location>
        <begin position="1"/>
        <end position="340"/>
    </location>
</feature>
<name>A0A1S2Z5J7_CICAR</name>